<dbReference type="Proteomes" id="UP000274429">
    <property type="component" value="Unassembled WGS sequence"/>
</dbReference>
<dbReference type="WBParaSite" id="TTAC_0000312401-mRNA-1">
    <property type="protein sequence ID" value="TTAC_0000312401-mRNA-1"/>
    <property type="gene ID" value="TTAC_0000312401"/>
</dbReference>
<feature type="compositionally biased region" description="Basic and acidic residues" evidence="1">
    <location>
        <begin position="13"/>
        <end position="23"/>
    </location>
</feature>
<feature type="region of interest" description="Disordered" evidence="1">
    <location>
        <begin position="42"/>
        <end position="75"/>
    </location>
</feature>
<feature type="region of interest" description="Disordered" evidence="1">
    <location>
        <begin position="1"/>
        <end position="28"/>
    </location>
</feature>
<sequence>MGWIEGDSNWHSSHLEQLDEREGVGGGGVEVECDLEAKKEWNKKKEKKKKKKGLRRGDDVYPDPRVKDELPQLDF</sequence>
<feature type="compositionally biased region" description="Basic and acidic residues" evidence="1">
    <location>
        <begin position="55"/>
        <end position="75"/>
    </location>
</feature>
<dbReference type="AlphaFoldDB" id="A0A0R3WQT4"/>
<protein>
    <submittedName>
        <fullName evidence="2 4">Uncharacterized protein</fullName>
    </submittedName>
</protein>
<dbReference type="EMBL" id="UYWX01001938">
    <property type="protein sequence ID" value="VDM21968.1"/>
    <property type="molecule type" value="Genomic_DNA"/>
</dbReference>
<proteinExistence type="predicted"/>
<organism evidence="4">
    <name type="scientific">Hydatigena taeniaeformis</name>
    <name type="common">Feline tapeworm</name>
    <name type="synonym">Taenia taeniaeformis</name>
    <dbReference type="NCBI Taxonomy" id="6205"/>
    <lineage>
        <taxon>Eukaryota</taxon>
        <taxon>Metazoa</taxon>
        <taxon>Spiralia</taxon>
        <taxon>Lophotrochozoa</taxon>
        <taxon>Platyhelminthes</taxon>
        <taxon>Cestoda</taxon>
        <taxon>Eucestoda</taxon>
        <taxon>Cyclophyllidea</taxon>
        <taxon>Taeniidae</taxon>
        <taxon>Hydatigera</taxon>
    </lineage>
</organism>
<evidence type="ECO:0000313" key="2">
    <source>
        <dbReference type="EMBL" id="VDM21968.1"/>
    </source>
</evidence>
<reference evidence="2 3" key="2">
    <citation type="submission" date="2018-11" db="EMBL/GenBank/DDBJ databases">
        <authorList>
            <consortium name="Pathogen Informatics"/>
        </authorList>
    </citation>
    <scope>NUCLEOTIDE SEQUENCE [LARGE SCALE GENOMIC DNA]</scope>
</reference>
<keyword evidence="3" id="KW-1185">Reference proteome</keyword>
<feature type="compositionally biased region" description="Basic residues" evidence="1">
    <location>
        <begin position="42"/>
        <end position="54"/>
    </location>
</feature>
<accession>A0A0R3WQT4</accession>
<name>A0A0R3WQT4_HYDTA</name>
<gene>
    <name evidence="2" type="ORF">TTAC_LOCUS3109</name>
</gene>
<evidence type="ECO:0000313" key="3">
    <source>
        <dbReference type="Proteomes" id="UP000274429"/>
    </source>
</evidence>
<reference evidence="4" key="1">
    <citation type="submission" date="2017-02" db="UniProtKB">
        <authorList>
            <consortium name="WormBaseParasite"/>
        </authorList>
    </citation>
    <scope>IDENTIFICATION</scope>
</reference>
<evidence type="ECO:0000256" key="1">
    <source>
        <dbReference type="SAM" id="MobiDB-lite"/>
    </source>
</evidence>
<evidence type="ECO:0000313" key="4">
    <source>
        <dbReference type="WBParaSite" id="TTAC_0000312401-mRNA-1"/>
    </source>
</evidence>